<proteinExistence type="predicted"/>
<evidence type="ECO:0000313" key="2">
    <source>
        <dbReference type="Proteomes" id="UP000835052"/>
    </source>
</evidence>
<dbReference type="EMBL" id="CAJGYM010000152">
    <property type="protein sequence ID" value="CAD6199067.1"/>
    <property type="molecule type" value="Genomic_DNA"/>
</dbReference>
<accession>A0A8S1HQX5</accession>
<sequence>MESPRDLFSTTCAGVKSVAKESAPPLGRVGDFLGPFSLRRRSAACRSTVHNPILAAVVAQMMPSKPYNGFRLLCPPPLFQFHFFNPF</sequence>
<dbReference type="Proteomes" id="UP000835052">
    <property type="component" value="Unassembled WGS sequence"/>
</dbReference>
<dbReference type="AlphaFoldDB" id="A0A8S1HQX5"/>
<evidence type="ECO:0000313" key="1">
    <source>
        <dbReference type="EMBL" id="CAD6199067.1"/>
    </source>
</evidence>
<protein>
    <submittedName>
        <fullName evidence="1">Uncharacterized protein</fullName>
    </submittedName>
</protein>
<organism evidence="1 2">
    <name type="scientific">Caenorhabditis auriculariae</name>
    <dbReference type="NCBI Taxonomy" id="2777116"/>
    <lineage>
        <taxon>Eukaryota</taxon>
        <taxon>Metazoa</taxon>
        <taxon>Ecdysozoa</taxon>
        <taxon>Nematoda</taxon>
        <taxon>Chromadorea</taxon>
        <taxon>Rhabditida</taxon>
        <taxon>Rhabditina</taxon>
        <taxon>Rhabditomorpha</taxon>
        <taxon>Rhabditoidea</taxon>
        <taxon>Rhabditidae</taxon>
        <taxon>Peloderinae</taxon>
        <taxon>Caenorhabditis</taxon>
    </lineage>
</organism>
<keyword evidence="2" id="KW-1185">Reference proteome</keyword>
<comment type="caution">
    <text evidence="1">The sequence shown here is derived from an EMBL/GenBank/DDBJ whole genome shotgun (WGS) entry which is preliminary data.</text>
</comment>
<gene>
    <name evidence="1" type="ORF">CAUJ_LOCUS14972</name>
</gene>
<name>A0A8S1HQX5_9PELO</name>
<reference evidence="1" key="1">
    <citation type="submission" date="2020-10" db="EMBL/GenBank/DDBJ databases">
        <authorList>
            <person name="Kikuchi T."/>
        </authorList>
    </citation>
    <scope>NUCLEOTIDE SEQUENCE</scope>
    <source>
        <strain evidence="1">NKZ352</strain>
    </source>
</reference>